<evidence type="ECO:0000313" key="2">
    <source>
        <dbReference type="EMBL" id="KAK3200816.1"/>
    </source>
</evidence>
<feature type="compositionally biased region" description="Basic residues" evidence="1">
    <location>
        <begin position="559"/>
        <end position="569"/>
    </location>
</feature>
<feature type="region of interest" description="Disordered" evidence="1">
    <location>
        <begin position="541"/>
        <end position="593"/>
    </location>
</feature>
<evidence type="ECO:0000313" key="3">
    <source>
        <dbReference type="Proteomes" id="UP001280581"/>
    </source>
</evidence>
<sequence>MDRESIAFSRSSSEDVTRVFSSLSTVFDFADWASVQGKVSSDSEVFVSNLQRVRRDVTEASRLYSSHTVADYLESWPDKKIWIDDIIRDIERALNDIGRFIEAVRVSGDDGGTAGLKRKFQWALSHQKKLVSKQQHLMICHQSLMSAVQLMQTAEMNATFDPIHELPVPTQPWTEDDLGGVLRSPRSRQKWRSNQKNSSVPSITVSEPDMKDDKFVRPYLHALAELPGSTPDDIGPHNHHNAMISSFYKRRNTLEGEDPRSSNKVSFRATVANQNAGFEPLSETYRTGDNDFTTHEQQSLDFLPPRRSFDDMRPSISSLDQRARASFDMARPRSNSEQVQTQRSYEVRNRASSDQVRPMPTLTERPIERFNSTASIALGDAVSVPISSMRHRLKPVTVRKPLLRIGSHSSGLPLFPSQTSLMDDLSTWVIPQSARDGYCDHESNQSVRTAASFTTSTPSTSVTSSPIVSKSTPGWTPALIDATSTVSTTVPTETADLGDNQKSAEVSPILIPALPSRPAPPPPIPAKIPLDVSPQPEVIEQTHGNIQRSDSATIPPPLSRRRRPVRASKRALAEKESPKSIPSAASWPSTANLADSTSLDSDVLGKIETYQNLPNDGSYSTSSQVHRNALHHLTSSASATDKYPIAYTPSNFYSPPDLSTPPVQPSNDVMASTDVDINAFPAPPVTSARETSSKNKHPMTSTSNSTLHVQTSSSATSVETLATEAASVSNTSRPMTAMAKRRAAQAKRMQMAFGGESGDI</sequence>
<reference evidence="2 3" key="1">
    <citation type="submission" date="2021-02" db="EMBL/GenBank/DDBJ databases">
        <title>Genome assembly of Pseudopithomyces chartarum.</title>
        <authorList>
            <person name="Jauregui R."/>
            <person name="Singh J."/>
            <person name="Voisey C."/>
        </authorList>
    </citation>
    <scope>NUCLEOTIDE SEQUENCE [LARGE SCALE GENOMIC DNA]</scope>
    <source>
        <strain evidence="2 3">AGR01</strain>
    </source>
</reference>
<accession>A0AAN6LNZ1</accession>
<evidence type="ECO:0000256" key="1">
    <source>
        <dbReference type="SAM" id="MobiDB-lite"/>
    </source>
</evidence>
<feature type="compositionally biased region" description="Polar residues" evidence="1">
    <location>
        <begin position="698"/>
        <end position="715"/>
    </location>
</feature>
<feature type="compositionally biased region" description="Pro residues" evidence="1">
    <location>
        <begin position="515"/>
        <end position="526"/>
    </location>
</feature>
<keyword evidence="3" id="KW-1185">Reference proteome</keyword>
<feature type="region of interest" description="Disordered" evidence="1">
    <location>
        <begin position="512"/>
        <end position="531"/>
    </location>
</feature>
<dbReference type="AlphaFoldDB" id="A0AAN6LNZ1"/>
<feature type="compositionally biased region" description="Polar residues" evidence="1">
    <location>
        <begin position="542"/>
        <end position="552"/>
    </location>
</feature>
<dbReference type="EMBL" id="WVTA01000017">
    <property type="protein sequence ID" value="KAK3200816.1"/>
    <property type="molecule type" value="Genomic_DNA"/>
</dbReference>
<dbReference type="Proteomes" id="UP001280581">
    <property type="component" value="Unassembled WGS sequence"/>
</dbReference>
<proteinExistence type="predicted"/>
<name>A0AAN6LNZ1_9PLEO</name>
<feature type="region of interest" description="Disordered" evidence="1">
    <location>
        <begin position="449"/>
        <end position="471"/>
    </location>
</feature>
<feature type="region of interest" description="Disordered" evidence="1">
    <location>
        <begin position="684"/>
        <end position="715"/>
    </location>
</feature>
<feature type="compositionally biased region" description="Polar residues" evidence="1">
    <location>
        <begin position="333"/>
        <end position="344"/>
    </location>
</feature>
<organism evidence="2 3">
    <name type="scientific">Pseudopithomyces chartarum</name>
    <dbReference type="NCBI Taxonomy" id="1892770"/>
    <lineage>
        <taxon>Eukaryota</taxon>
        <taxon>Fungi</taxon>
        <taxon>Dikarya</taxon>
        <taxon>Ascomycota</taxon>
        <taxon>Pezizomycotina</taxon>
        <taxon>Dothideomycetes</taxon>
        <taxon>Pleosporomycetidae</taxon>
        <taxon>Pleosporales</taxon>
        <taxon>Massarineae</taxon>
        <taxon>Didymosphaeriaceae</taxon>
        <taxon>Pseudopithomyces</taxon>
    </lineage>
</organism>
<gene>
    <name evidence="2" type="ORF">GRF29_213g42826</name>
</gene>
<feature type="region of interest" description="Disordered" evidence="1">
    <location>
        <begin position="185"/>
        <end position="208"/>
    </location>
</feature>
<comment type="caution">
    <text evidence="2">The sequence shown here is derived from an EMBL/GenBank/DDBJ whole genome shotgun (WGS) entry which is preliminary data.</text>
</comment>
<feature type="compositionally biased region" description="Polar residues" evidence="1">
    <location>
        <begin position="194"/>
        <end position="205"/>
    </location>
</feature>
<protein>
    <submittedName>
        <fullName evidence="2">Uncharacterized protein</fullName>
    </submittedName>
</protein>
<feature type="region of interest" description="Disordered" evidence="1">
    <location>
        <begin position="327"/>
        <end position="357"/>
    </location>
</feature>